<evidence type="ECO:0000259" key="11">
    <source>
        <dbReference type="PROSITE" id="PS50011"/>
    </source>
</evidence>
<comment type="caution">
    <text evidence="12">The sequence shown here is derived from an EMBL/GenBank/DDBJ whole genome shotgun (WGS) entry which is preliminary data.</text>
</comment>
<dbReference type="Gene3D" id="1.10.510.10">
    <property type="entry name" value="Transferase(Phosphotransferase) domain 1"/>
    <property type="match status" value="1"/>
</dbReference>
<dbReference type="Gene3D" id="3.30.200.20">
    <property type="entry name" value="Phosphorylase Kinase, domain 1"/>
    <property type="match status" value="1"/>
</dbReference>
<dbReference type="InterPro" id="IPR000719">
    <property type="entry name" value="Prot_kinase_dom"/>
</dbReference>
<protein>
    <recommendedName>
        <fullName evidence="1">non-specific serine/threonine protein kinase</fullName>
        <ecNumber evidence="1">2.7.11.1</ecNumber>
    </recommendedName>
</protein>
<dbReference type="Pfam" id="PF00069">
    <property type="entry name" value="Pkinase"/>
    <property type="match status" value="1"/>
</dbReference>
<evidence type="ECO:0000256" key="5">
    <source>
        <dbReference type="ARBA" id="ARBA00022777"/>
    </source>
</evidence>
<dbReference type="InterPro" id="IPR051334">
    <property type="entry name" value="SRPK"/>
</dbReference>
<evidence type="ECO:0000256" key="7">
    <source>
        <dbReference type="ARBA" id="ARBA00047899"/>
    </source>
</evidence>
<dbReference type="PANTHER" id="PTHR47634">
    <property type="entry name" value="PROTEIN KINASE DOMAIN-CONTAINING PROTEIN-RELATED"/>
    <property type="match status" value="1"/>
</dbReference>
<dbReference type="SUPFAM" id="SSF56112">
    <property type="entry name" value="Protein kinase-like (PK-like)"/>
    <property type="match status" value="1"/>
</dbReference>
<comment type="similarity">
    <text evidence="10">Belongs to the protein kinase superfamily.</text>
</comment>
<dbReference type="EMBL" id="JBBBZM010000001">
    <property type="protein sequence ID" value="KAL0640780.1"/>
    <property type="molecule type" value="Genomic_DNA"/>
</dbReference>
<evidence type="ECO:0000256" key="1">
    <source>
        <dbReference type="ARBA" id="ARBA00012513"/>
    </source>
</evidence>
<evidence type="ECO:0000256" key="2">
    <source>
        <dbReference type="ARBA" id="ARBA00022527"/>
    </source>
</evidence>
<dbReference type="EC" id="2.7.11.1" evidence="1"/>
<evidence type="ECO:0000256" key="9">
    <source>
        <dbReference type="PROSITE-ProRule" id="PRU10141"/>
    </source>
</evidence>
<keyword evidence="6 9" id="KW-0067">ATP-binding</keyword>
<evidence type="ECO:0000313" key="13">
    <source>
        <dbReference type="Proteomes" id="UP001447188"/>
    </source>
</evidence>
<evidence type="ECO:0000256" key="6">
    <source>
        <dbReference type="ARBA" id="ARBA00022840"/>
    </source>
</evidence>
<keyword evidence="4 9" id="KW-0547">Nucleotide-binding</keyword>
<keyword evidence="2 10" id="KW-0723">Serine/threonine-protein kinase</keyword>
<evidence type="ECO:0000256" key="10">
    <source>
        <dbReference type="RuleBase" id="RU000304"/>
    </source>
</evidence>
<comment type="catalytic activity">
    <reaction evidence="7">
        <text>L-threonyl-[protein] + ATP = O-phospho-L-threonyl-[protein] + ADP + H(+)</text>
        <dbReference type="Rhea" id="RHEA:46608"/>
        <dbReference type="Rhea" id="RHEA-COMP:11060"/>
        <dbReference type="Rhea" id="RHEA-COMP:11605"/>
        <dbReference type="ChEBI" id="CHEBI:15378"/>
        <dbReference type="ChEBI" id="CHEBI:30013"/>
        <dbReference type="ChEBI" id="CHEBI:30616"/>
        <dbReference type="ChEBI" id="CHEBI:61977"/>
        <dbReference type="ChEBI" id="CHEBI:456216"/>
        <dbReference type="EC" id="2.7.11.1"/>
    </reaction>
</comment>
<dbReference type="SMART" id="SM00220">
    <property type="entry name" value="S_TKc"/>
    <property type="match status" value="1"/>
</dbReference>
<proteinExistence type="inferred from homology"/>
<evidence type="ECO:0000256" key="8">
    <source>
        <dbReference type="ARBA" id="ARBA00048679"/>
    </source>
</evidence>
<sequence>MSIPSEHVDSIVLFEEEDVYDYRPGGYHPVRLGDRFNGRYTVVRKLGYGQHSTVWLALDTRFGRHVALKIITSRCYGGEKEVYELAILQRITSADPRHPGYRHVLGLLDHFVHSGPHGNHVCLVHEVMFRNLHEFSFHFEYRQLPLEMVKEVARQMLKGLDYLHTSCGVIHTDLKPTNILISISGCDLEKEIKYHLGNSYPEVFEPDYLIASEAVHLELPDSPSQFVFKIADFGISSWVDDHLMDLIQPINLRAPEVILGAGWDTSADIWNAGCVIFELLQGRTLFRGRADESLGWSANEDRLALMMDLFGPFPEDLIRQGKKSWKYFDDQGNLSSIRAISNDYSLARVSKLWNPRLSKRDACAFAAFLGPMLKYRPKDRKTADEMLDEAWLQ</sequence>
<name>A0ABR3GYA5_9PEZI</name>
<accession>A0ABR3GYA5</accession>
<evidence type="ECO:0000256" key="4">
    <source>
        <dbReference type="ARBA" id="ARBA00022741"/>
    </source>
</evidence>
<keyword evidence="13" id="KW-1185">Reference proteome</keyword>
<dbReference type="InterPro" id="IPR008271">
    <property type="entry name" value="Ser/Thr_kinase_AS"/>
</dbReference>
<keyword evidence="3" id="KW-0808">Transferase</keyword>
<evidence type="ECO:0000256" key="3">
    <source>
        <dbReference type="ARBA" id="ARBA00022679"/>
    </source>
</evidence>
<reference evidence="12 13" key="1">
    <citation type="submission" date="2024-02" db="EMBL/GenBank/DDBJ databases">
        <title>Discinaceae phylogenomics.</title>
        <authorList>
            <person name="Dirks A.C."/>
            <person name="James T.Y."/>
        </authorList>
    </citation>
    <scope>NUCLEOTIDE SEQUENCE [LARGE SCALE GENOMIC DNA]</scope>
    <source>
        <strain evidence="12 13">ACD0624</strain>
    </source>
</reference>
<evidence type="ECO:0000313" key="12">
    <source>
        <dbReference type="EMBL" id="KAL0640780.1"/>
    </source>
</evidence>
<feature type="binding site" evidence="9">
    <location>
        <position position="69"/>
    </location>
    <ligand>
        <name>ATP</name>
        <dbReference type="ChEBI" id="CHEBI:30616"/>
    </ligand>
</feature>
<dbReference type="PROSITE" id="PS00108">
    <property type="entry name" value="PROTEIN_KINASE_ST"/>
    <property type="match status" value="1"/>
</dbReference>
<feature type="domain" description="Protein kinase" evidence="11">
    <location>
        <begin position="40"/>
        <end position="392"/>
    </location>
</feature>
<dbReference type="PANTHER" id="PTHR47634:SF9">
    <property type="entry name" value="PROTEIN KINASE DOMAIN-CONTAINING PROTEIN-RELATED"/>
    <property type="match status" value="1"/>
</dbReference>
<comment type="catalytic activity">
    <reaction evidence="8">
        <text>L-seryl-[protein] + ATP = O-phospho-L-seryl-[protein] + ADP + H(+)</text>
        <dbReference type="Rhea" id="RHEA:17989"/>
        <dbReference type="Rhea" id="RHEA-COMP:9863"/>
        <dbReference type="Rhea" id="RHEA-COMP:11604"/>
        <dbReference type="ChEBI" id="CHEBI:15378"/>
        <dbReference type="ChEBI" id="CHEBI:29999"/>
        <dbReference type="ChEBI" id="CHEBI:30616"/>
        <dbReference type="ChEBI" id="CHEBI:83421"/>
        <dbReference type="ChEBI" id="CHEBI:456216"/>
        <dbReference type="EC" id="2.7.11.1"/>
    </reaction>
</comment>
<dbReference type="PROSITE" id="PS50011">
    <property type="entry name" value="PROTEIN_KINASE_DOM"/>
    <property type="match status" value="1"/>
</dbReference>
<gene>
    <name evidence="12" type="ORF">Q9L58_000087</name>
</gene>
<dbReference type="PROSITE" id="PS00107">
    <property type="entry name" value="PROTEIN_KINASE_ATP"/>
    <property type="match status" value="1"/>
</dbReference>
<dbReference type="InterPro" id="IPR011009">
    <property type="entry name" value="Kinase-like_dom_sf"/>
</dbReference>
<organism evidence="12 13">
    <name type="scientific">Discina gigas</name>
    <dbReference type="NCBI Taxonomy" id="1032678"/>
    <lineage>
        <taxon>Eukaryota</taxon>
        <taxon>Fungi</taxon>
        <taxon>Dikarya</taxon>
        <taxon>Ascomycota</taxon>
        <taxon>Pezizomycotina</taxon>
        <taxon>Pezizomycetes</taxon>
        <taxon>Pezizales</taxon>
        <taxon>Discinaceae</taxon>
        <taxon>Discina</taxon>
    </lineage>
</organism>
<keyword evidence="5" id="KW-0418">Kinase</keyword>
<dbReference type="Proteomes" id="UP001447188">
    <property type="component" value="Unassembled WGS sequence"/>
</dbReference>
<dbReference type="InterPro" id="IPR017441">
    <property type="entry name" value="Protein_kinase_ATP_BS"/>
</dbReference>